<accession>A0A542XBW3</accession>
<organism evidence="2 3">
    <name type="scientific">Barrientosiimonas humi</name>
    <dbReference type="NCBI Taxonomy" id="999931"/>
    <lineage>
        <taxon>Bacteria</taxon>
        <taxon>Bacillati</taxon>
        <taxon>Actinomycetota</taxon>
        <taxon>Actinomycetes</taxon>
        <taxon>Micrococcales</taxon>
        <taxon>Dermacoccaceae</taxon>
        <taxon>Barrientosiimonas</taxon>
    </lineage>
</organism>
<evidence type="ECO:0000256" key="1">
    <source>
        <dbReference type="SAM" id="MobiDB-lite"/>
    </source>
</evidence>
<feature type="compositionally biased region" description="Low complexity" evidence="1">
    <location>
        <begin position="184"/>
        <end position="214"/>
    </location>
</feature>
<feature type="region of interest" description="Disordered" evidence="1">
    <location>
        <begin position="139"/>
        <end position="158"/>
    </location>
</feature>
<name>A0A542XBW3_9MICO</name>
<evidence type="ECO:0000313" key="3">
    <source>
        <dbReference type="Proteomes" id="UP000318336"/>
    </source>
</evidence>
<keyword evidence="3" id="KW-1185">Reference proteome</keyword>
<dbReference type="Proteomes" id="UP000318336">
    <property type="component" value="Unassembled WGS sequence"/>
</dbReference>
<dbReference type="RefSeq" id="WP_142005355.1">
    <property type="nucleotide sequence ID" value="NZ_CAJTBP010000001.1"/>
</dbReference>
<feature type="region of interest" description="Disordered" evidence="1">
    <location>
        <begin position="184"/>
        <end position="242"/>
    </location>
</feature>
<gene>
    <name evidence="2" type="ORF">FB554_1471</name>
</gene>
<reference evidence="2 3" key="1">
    <citation type="submission" date="2019-06" db="EMBL/GenBank/DDBJ databases">
        <title>Sequencing the genomes of 1000 actinobacteria strains.</title>
        <authorList>
            <person name="Klenk H.-P."/>
        </authorList>
    </citation>
    <scope>NUCLEOTIDE SEQUENCE [LARGE SCALE GENOMIC DNA]</scope>
    <source>
        <strain evidence="2 3">DSM 24617</strain>
    </source>
</reference>
<dbReference type="PROSITE" id="PS51318">
    <property type="entry name" value="TAT"/>
    <property type="match status" value="1"/>
</dbReference>
<feature type="compositionally biased region" description="Low complexity" evidence="1">
    <location>
        <begin position="226"/>
        <end position="242"/>
    </location>
</feature>
<comment type="caution">
    <text evidence="2">The sequence shown here is derived from an EMBL/GenBank/DDBJ whole genome shotgun (WGS) entry which is preliminary data.</text>
</comment>
<proteinExistence type="predicted"/>
<feature type="compositionally biased region" description="Pro residues" evidence="1">
    <location>
        <begin position="215"/>
        <end position="225"/>
    </location>
</feature>
<dbReference type="OrthoDB" id="4861362at2"/>
<protein>
    <submittedName>
        <fullName evidence="2">Uncharacterized protein</fullName>
    </submittedName>
</protein>
<sequence>MSGHQEHGSDSTGVRRRAVVKGVAWATPAVVVAQAAPAFALSTVPPTFRFIGACKSPGQSCKAFPKGYQFTFEVCNNSSEDIWLYSISYSVSGTNLTLTHQSPPLPYRLAAGQCQTVEFRADSSNSANQDFDAVMQIQWGHTPAPGTDPNQHPPITVAFKVPGTPPVCDIPGCTPTAKESADAAASSVASSSTTGSSSTSSSTSTPSSSSAPSPSSTPAPAPSTTPAPAATPSTTSAGGLGG</sequence>
<dbReference type="AlphaFoldDB" id="A0A542XBW3"/>
<evidence type="ECO:0000313" key="2">
    <source>
        <dbReference type="EMBL" id="TQL33329.1"/>
    </source>
</evidence>
<dbReference type="InterPro" id="IPR006311">
    <property type="entry name" value="TAT_signal"/>
</dbReference>
<dbReference type="EMBL" id="VFOK01000001">
    <property type="protein sequence ID" value="TQL33329.1"/>
    <property type="molecule type" value="Genomic_DNA"/>
</dbReference>